<gene>
    <name evidence="4" type="ORF">SAMN05216499_102501</name>
</gene>
<evidence type="ECO:0000259" key="3">
    <source>
        <dbReference type="PROSITE" id="PS50222"/>
    </source>
</evidence>
<dbReference type="RefSeq" id="WP_073494342.1">
    <property type="nucleotide sequence ID" value="NZ_FRBI01000002.1"/>
</dbReference>
<keyword evidence="2" id="KW-0472">Membrane</keyword>
<dbReference type="PANTHER" id="PTHR22674">
    <property type="entry name" value="NTPASE, KAP FAMILY P-LOOP DOMAIN-CONTAINING 1"/>
    <property type="match status" value="1"/>
</dbReference>
<dbReference type="Pfam" id="PF00656">
    <property type="entry name" value="Peptidase_C14"/>
    <property type="match status" value="1"/>
</dbReference>
<dbReference type="InterPro" id="IPR002048">
    <property type="entry name" value="EF_hand_dom"/>
</dbReference>
<dbReference type="GO" id="GO:0005509">
    <property type="term" value="F:calcium ion binding"/>
    <property type="evidence" value="ECO:0007669"/>
    <property type="project" value="InterPro"/>
</dbReference>
<feature type="region of interest" description="Disordered" evidence="1">
    <location>
        <begin position="259"/>
        <end position="325"/>
    </location>
</feature>
<dbReference type="PANTHER" id="PTHR22674:SF6">
    <property type="entry name" value="NTPASE KAP FAMILY P-LOOP DOMAIN-CONTAINING PROTEIN 1"/>
    <property type="match status" value="1"/>
</dbReference>
<dbReference type="InterPro" id="IPR052754">
    <property type="entry name" value="NTPase_KAP_P-loop"/>
</dbReference>
<dbReference type="GO" id="GO:0004197">
    <property type="term" value="F:cysteine-type endopeptidase activity"/>
    <property type="evidence" value="ECO:0007669"/>
    <property type="project" value="InterPro"/>
</dbReference>
<accession>A0A1M6XR89</accession>
<dbReference type="InterPro" id="IPR011600">
    <property type="entry name" value="Pept_C14_caspase"/>
</dbReference>
<dbReference type="PROSITE" id="PS50222">
    <property type="entry name" value="EF_HAND_2"/>
    <property type="match status" value="1"/>
</dbReference>
<keyword evidence="2" id="KW-0812">Transmembrane</keyword>
<dbReference type="GO" id="GO:0006508">
    <property type="term" value="P:proteolysis"/>
    <property type="evidence" value="ECO:0007669"/>
    <property type="project" value="InterPro"/>
</dbReference>
<keyword evidence="2" id="KW-1133">Transmembrane helix</keyword>
<reference evidence="4 5" key="1">
    <citation type="submission" date="2016-11" db="EMBL/GenBank/DDBJ databases">
        <authorList>
            <person name="Jaros S."/>
            <person name="Januszkiewicz K."/>
            <person name="Wedrychowicz H."/>
        </authorList>
    </citation>
    <scope>NUCLEOTIDE SEQUENCE [LARGE SCALE GENOMIC DNA]</scope>
    <source>
        <strain evidence="4 5">CGMCC 4.2025</strain>
    </source>
</reference>
<evidence type="ECO:0000256" key="1">
    <source>
        <dbReference type="SAM" id="MobiDB-lite"/>
    </source>
</evidence>
<keyword evidence="5" id="KW-1185">Reference proteome</keyword>
<feature type="domain" description="EF-hand" evidence="3">
    <location>
        <begin position="211"/>
        <end position="235"/>
    </location>
</feature>
<dbReference type="Pfam" id="PF07693">
    <property type="entry name" value="KAP_NTPase"/>
    <property type="match status" value="1"/>
</dbReference>
<dbReference type="AlphaFoldDB" id="A0A1M6XR89"/>
<feature type="transmembrane region" description="Helical" evidence="2">
    <location>
        <begin position="438"/>
        <end position="463"/>
    </location>
</feature>
<dbReference type="Proteomes" id="UP000184111">
    <property type="component" value="Unassembled WGS sequence"/>
</dbReference>
<dbReference type="OrthoDB" id="491589at2"/>
<evidence type="ECO:0000313" key="5">
    <source>
        <dbReference type="Proteomes" id="UP000184111"/>
    </source>
</evidence>
<protein>
    <submittedName>
        <fullName evidence="4">KAP family P-loop domain-containing protein</fullName>
    </submittedName>
</protein>
<feature type="compositionally biased region" description="Pro residues" evidence="1">
    <location>
        <begin position="266"/>
        <end position="277"/>
    </location>
</feature>
<dbReference type="Gene3D" id="3.40.50.1460">
    <property type="match status" value="1"/>
</dbReference>
<dbReference type="STRING" id="310782.SAMN05216499_102501"/>
<evidence type="ECO:0000313" key="4">
    <source>
        <dbReference type="EMBL" id="SHL08492.1"/>
    </source>
</evidence>
<sequence length="846" mass="90834">MTQQAAGRRQALLVGVDTFADEGLRALRSPGTEVAALAAVLSDPDIGGFDAQLLVNQPLSSTLAAIQGFFATAGPADLLLLYIASHGLKDESGQLYFAATDTRRDRLLVTAMSAVTLNTMMDRCLSRRIVIILDAPYSEAFVLGMTTRSEPTVDLMDHLGGRGRVIITSSSAMQYAFEGDDVTEEFGGNSGAPQSSSAFTSALVHGLRSGEADVDGDGYVTVDELYDYVYSTTRLRHPQQTPKRWTLGVEGSIVLARAPAAAGRTPPQPLPPLPSPAANPATTGEGPAEETGAEPGARAGPMPQVLPQPRPALSPHAVSDQPSPVDRLGFGPLVGGLEQLLNDPATSLPLAIAVDAPWGGGKSSAMLQLKNRLAATPADAARRWYVVDFPAWKYENSEKLWAALAKAVYEQPQAQMSRTGRTRFKMRLERVRHDPLDFAVKGIGPLLAALAALLVALLTAAAGPTSGRGVPFVGGAAIVLASITATVARYWGIVGDPFKRAIDRHVSKYRYEKQLGFTSEVDEDIQALSDALLHRGDRALAVFVDDLDRCDSKHVVEVVEAVNQIFNSGQNRQCAFLLGMDSAVVAASIDVAYEDTIRMLRTRRSPLADDFGATFLTKIVQMTVSVAVPGPAALRRYLTAVTGDRRPLQALRAPSEQEVTRYEREIEELLPRNPVDVFAAGQTLIGADASESSQLALNEAVRRAQARRFNADSNDVAKAELEVLGCLEANPRQVKRFDNAYRLQLHVAGSTPGAVLDFNIDQLVALGKWVALRLRWPHLARAVDDDPGLLARLEAYAGDPDARDAQAVAAELAPLVADVRALRVFAEPNAARRMTALPLESFLRVT</sequence>
<dbReference type="InterPro" id="IPR018247">
    <property type="entry name" value="EF_Hand_1_Ca_BS"/>
</dbReference>
<dbReference type="NCBIfam" id="NF047832">
    <property type="entry name" value="caspase_w_EACC1"/>
    <property type="match status" value="1"/>
</dbReference>
<feature type="transmembrane region" description="Helical" evidence="2">
    <location>
        <begin position="469"/>
        <end position="491"/>
    </location>
</feature>
<dbReference type="InterPro" id="IPR029030">
    <property type="entry name" value="Caspase-like_dom_sf"/>
</dbReference>
<dbReference type="InterPro" id="IPR011646">
    <property type="entry name" value="KAP_P-loop"/>
</dbReference>
<organism evidence="4 5">
    <name type="scientific">Actinacidiphila paucisporea</name>
    <dbReference type="NCBI Taxonomy" id="310782"/>
    <lineage>
        <taxon>Bacteria</taxon>
        <taxon>Bacillati</taxon>
        <taxon>Actinomycetota</taxon>
        <taxon>Actinomycetes</taxon>
        <taxon>Kitasatosporales</taxon>
        <taxon>Streptomycetaceae</taxon>
        <taxon>Actinacidiphila</taxon>
    </lineage>
</organism>
<name>A0A1M6XR89_9ACTN</name>
<dbReference type="PROSITE" id="PS00018">
    <property type="entry name" value="EF_HAND_1"/>
    <property type="match status" value="1"/>
</dbReference>
<proteinExistence type="predicted"/>
<dbReference type="SUPFAM" id="SSF52129">
    <property type="entry name" value="Caspase-like"/>
    <property type="match status" value="1"/>
</dbReference>
<dbReference type="EMBL" id="FRBI01000002">
    <property type="protein sequence ID" value="SHL08492.1"/>
    <property type="molecule type" value="Genomic_DNA"/>
</dbReference>
<evidence type="ECO:0000256" key="2">
    <source>
        <dbReference type="SAM" id="Phobius"/>
    </source>
</evidence>